<dbReference type="SUPFAM" id="SSF48371">
    <property type="entry name" value="ARM repeat"/>
    <property type="match status" value="1"/>
</dbReference>
<name>A0A6L6QMC3_9BURK</name>
<evidence type="ECO:0000313" key="4">
    <source>
        <dbReference type="Proteomes" id="UP000472320"/>
    </source>
</evidence>
<evidence type="ECO:0000259" key="2">
    <source>
        <dbReference type="Pfam" id="PF13569"/>
    </source>
</evidence>
<dbReference type="AlphaFoldDB" id="A0A6L6QMC3"/>
<dbReference type="RefSeq" id="WP_155456242.1">
    <property type="nucleotide sequence ID" value="NZ_WNKX01000021.1"/>
</dbReference>
<sequence length="1246" mass="137611">MFDKLLRAVRNAFSLDSRTYLRNGLDGLDKFERGLTQRCLVFIEDGGDPAVLADVARHAPKAGEELGSPGAASNPGAWGSYHPQAIRDRLHARSQFYAGISLEEAPLEALVRLGKVLEAADRGNKIERSAPSVPDWLQVLFNDALGASVLDQYSKQDFKKRSAWDIRLLQTILAHEELPLVLGVLMVFERKSSGGTYFDQLKHDRMLQPGPLDDFMLAHRDDIDKAFPAMSAAGRALLAKRIGSSKAVATQYAGMLVRLAVNGSSTVRRDSAPYLAAVEPEKLRALLFGLLTTGDRDERGYAAGLVARLLGSDAVPHLEEALAKETSKPVQTDIRAAIASLEAVSEAQAVEDLVAPPCPELEETRLGSNAVEILQRNWEEMMAAARKGAEEERERNKEAQYKTNYAERRERQLSSLGKGFAEKLVAVLNGDGDAAKVAGEQWHLTYEMISREGRLMALPEFGVMQLVRTSRLRNNKVSVVGFPEFDAWLQRNGQGGVDLRVLEKAMTRVGLGSDEMAKACLKKYWGSEGGPTDVLPPDFVWPFFLQHPELIDRALARIGDNSWSPDQPDSGLAIDLLGKFPQVPARWLPRLLEIALGEGKSYRREAQQVLLRTPGIAGRVIEALGSGKQETRIEAARWLAEMGEASAIPALNKALEKESRETAKAALLAALERLGEDISHYLSPEMLLKEAQKGLKGKAPAGLAWFNYATLPQCAWRKGGTVDPAIVQWWVVLACKLKEPAANALLQLYLQQLAPASAAALGGTVLRMFIAQDTRGPSLEEGIAFANQVAAARYKEYQDGAKRWPDYYATLAALSMEQVFERAKQEKMGEYLGSAIGEKGALALTAAMQGQEFVSIVQPFMKNHYIRRSQIEAMIEGGSVNDDPQVIQFLLGIARRYRTASVQEKARLLVLRVAERNGWSEDQLSDRTVPTAGLDDGGTLELTIGERRFFVTLDEDLKPRLSNEEGKVLKALPDPRQGEPEDAGKEAKSQFSSCKKELKQIVAMQQARLYDAMCAGRRWSVPEWREFLHAHPVMGRLVQRLVWMETDADGKLLHVFRPTEDGSLIDADDNEVELDEGSQLQLAHSALVDAALAGQWQAHLKDYKVPVLFGQMARPLPPDSLEGKAVEDRKGWMSDTFTLRGAFTKVGYQRSAAEDGGFFCSYFKEFGPARIRTVMEFSGNTLPEENVAAALKRLTFESMSGGRYAQNEVGLDKVPPVLLAECYADYHAVAKQCVGFDPDWEKKVPW</sequence>
<feature type="compositionally biased region" description="Basic and acidic residues" evidence="1">
    <location>
        <begin position="976"/>
        <end position="990"/>
    </location>
</feature>
<gene>
    <name evidence="3" type="ORF">GM658_22175</name>
</gene>
<comment type="caution">
    <text evidence="3">The sequence shown here is derived from an EMBL/GenBank/DDBJ whole genome shotgun (WGS) entry which is preliminary data.</text>
</comment>
<protein>
    <submittedName>
        <fullName evidence="3">DUF4132 domain-containing protein</fullName>
    </submittedName>
</protein>
<feature type="region of interest" description="Disordered" evidence="1">
    <location>
        <begin position="964"/>
        <end position="990"/>
    </location>
</feature>
<dbReference type="InterPro" id="IPR011989">
    <property type="entry name" value="ARM-like"/>
</dbReference>
<organism evidence="3 4">
    <name type="scientific">Massilia eburnea</name>
    <dbReference type="NCBI Taxonomy" id="1776165"/>
    <lineage>
        <taxon>Bacteria</taxon>
        <taxon>Pseudomonadati</taxon>
        <taxon>Pseudomonadota</taxon>
        <taxon>Betaproteobacteria</taxon>
        <taxon>Burkholderiales</taxon>
        <taxon>Oxalobacteraceae</taxon>
        <taxon>Telluria group</taxon>
        <taxon>Massilia</taxon>
    </lineage>
</organism>
<dbReference type="Proteomes" id="UP000472320">
    <property type="component" value="Unassembled WGS sequence"/>
</dbReference>
<reference evidence="3 4" key="1">
    <citation type="submission" date="2019-11" db="EMBL/GenBank/DDBJ databases">
        <title>Type strains purchased from KCTC, JCM and DSMZ.</title>
        <authorList>
            <person name="Lu H."/>
        </authorList>
    </citation>
    <scope>NUCLEOTIDE SEQUENCE [LARGE SCALE GENOMIC DNA]</scope>
    <source>
        <strain evidence="3 4">JCM 31587</strain>
    </source>
</reference>
<proteinExistence type="predicted"/>
<evidence type="ECO:0000313" key="3">
    <source>
        <dbReference type="EMBL" id="MTW13320.1"/>
    </source>
</evidence>
<dbReference type="Gene3D" id="1.25.10.10">
    <property type="entry name" value="Leucine-rich Repeat Variant"/>
    <property type="match status" value="1"/>
</dbReference>
<dbReference type="SMART" id="SM00567">
    <property type="entry name" value="EZ_HEAT"/>
    <property type="match status" value="2"/>
</dbReference>
<dbReference type="OrthoDB" id="8859114at2"/>
<evidence type="ECO:0000256" key="1">
    <source>
        <dbReference type="SAM" id="MobiDB-lite"/>
    </source>
</evidence>
<dbReference type="InterPro" id="IPR016024">
    <property type="entry name" value="ARM-type_fold"/>
</dbReference>
<dbReference type="Pfam" id="PF13569">
    <property type="entry name" value="DUF4132"/>
    <property type="match status" value="1"/>
</dbReference>
<dbReference type="EMBL" id="WNKX01000021">
    <property type="protein sequence ID" value="MTW13320.1"/>
    <property type="molecule type" value="Genomic_DNA"/>
</dbReference>
<accession>A0A6L6QMC3</accession>
<keyword evidence="4" id="KW-1185">Reference proteome</keyword>
<dbReference type="InterPro" id="IPR025406">
    <property type="entry name" value="DUF4132"/>
</dbReference>
<feature type="domain" description="DUF4132" evidence="2">
    <location>
        <begin position="966"/>
        <end position="1117"/>
    </location>
</feature>
<dbReference type="InterPro" id="IPR004155">
    <property type="entry name" value="PBS_lyase_HEAT"/>
</dbReference>